<dbReference type="EMBL" id="BEXB01000005">
    <property type="protein sequence ID" value="GAY75352.1"/>
    <property type="molecule type" value="Genomic_DNA"/>
</dbReference>
<comment type="caution">
    <text evidence="1">The sequence shown here is derived from an EMBL/GenBank/DDBJ whole genome shotgun (WGS) entry which is preliminary data.</text>
</comment>
<proteinExistence type="predicted"/>
<reference evidence="1 2" key="1">
    <citation type="submission" date="2017-11" db="EMBL/GenBank/DDBJ databases">
        <title>Draft Genome Sequence of Sporolactobacillus inulinus NBRC 111894 Isolated from Koso, a Japanese Sugar-Vegetable Fermented Beverage.</title>
        <authorList>
            <person name="Chiou T.Y."/>
            <person name="Oshima K."/>
            <person name="Suda W."/>
            <person name="Hattori M."/>
            <person name="Takahashi T."/>
        </authorList>
    </citation>
    <scope>NUCLEOTIDE SEQUENCE [LARGE SCALE GENOMIC DNA]</scope>
    <source>
        <strain evidence="1 2">NBRC111894</strain>
    </source>
</reference>
<evidence type="ECO:0000313" key="2">
    <source>
        <dbReference type="Proteomes" id="UP000319716"/>
    </source>
</evidence>
<dbReference type="AlphaFoldDB" id="A0A4Y1Z8J3"/>
<protein>
    <submittedName>
        <fullName evidence="1">Peptide chain release factor 3</fullName>
    </submittedName>
</protein>
<sequence length="68" mass="7706">MGEVEELTDILKDRVDDYTLSQLEENLMLLDEAGNSFDLEAVKAGKQTPVFSEVQSQVSVCQHFWNTI</sequence>
<dbReference type="Proteomes" id="UP000319716">
    <property type="component" value="Unassembled WGS sequence"/>
</dbReference>
<organism evidence="1 2">
    <name type="scientific">Sporolactobacillus inulinus</name>
    <dbReference type="NCBI Taxonomy" id="2078"/>
    <lineage>
        <taxon>Bacteria</taxon>
        <taxon>Bacillati</taxon>
        <taxon>Bacillota</taxon>
        <taxon>Bacilli</taxon>
        <taxon>Bacillales</taxon>
        <taxon>Sporolactobacillaceae</taxon>
        <taxon>Sporolactobacillus</taxon>
    </lineage>
</organism>
<name>A0A4Y1Z8J3_9BACL</name>
<accession>A0A4Y1Z8J3</accession>
<evidence type="ECO:0000313" key="1">
    <source>
        <dbReference type="EMBL" id="GAY75352.1"/>
    </source>
</evidence>
<gene>
    <name evidence="1" type="ORF">NBRC111894_906</name>
</gene>